<keyword evidence="9" id="KW-0663">Pyridoxal phosphate</keyword>
<dbReference type="Gene3D" id="3.30.470.10">
    <property type="match status" value="1"/>
</dbReference>
<evidence type="ECO:0000256" key="1">
    <source>
        <dbReference type="ARBA" id="ARBA00001933"/>
    </source>
</evidence>
<comment type="catalytic activity">
    <reaction evidence="11">
        <text>L-valine + 2-oxoglutarate = 3-methyl-2-oxobutanoate + L-glutamate</text>
        <dbReference type="Rhea" id="RHEA:24813"/>
        <dbReference type="ChEBI" id="CHEBI:11851"/>
        <dbReference type="ChEBI" id="CHEBI:16810"/>
        <dbReference type="ChEBI" id="CHEBI:29985"/>
        <dbReference type="ChEBI" id="CHEBI:57762"/>
        <dbReference type="EC" id="2.6.1.42"/>
    </reaction>
</comment>
<protein>
    <recommendedName>
        <fullName evidence="8">Probable branched-chain-amino-acid aminotransferase</fullName>
        <ecNumber evidence="7">2.6.1.42</ecNumber>
    </recommendedName>
</protein>
<evidence type="ECO:0000256" key="2">
    <source>
        <dbReference type="ARBA" id="ARBA00003109"/>
    </source>
</evidence>
<evidence type="ECO:0000256" key="6">
    <source>
        <dbReference type="ARBA" id="ARBA00009320"/>
    </source>
</evidence>
<dbReference type="PANTHER" id="PTHR42743">
    <property type="entry name" value="AMINO-ACID AMINOTRANSFERASE"/>
    <property type="match status" value="1"/>
</dbReference>
<dbReference type="InterPro" id="IPR036038">
    <property type="entry name" value="Aminotransferase-like"/>
</dbReference>
<name>A0A5C8P9U0_9HYPH</name>
<keyword evidence="15" id="KW-1185">Reference proteome</keyword>
<comment type="cofactor">
    <cofactor evidence="1">
        <name>pyridoxal 5'-phosphate</name>
        <dbReference type="ChEBI" id="CHEBI:597326"/>
    </cofactor>
</comment>
<comment type="pathway">
    <text evidence="3">Amino-acid biosynthesis; L-isoleucine biosynthesis; L-isoleucine from 2-oxobutanoate: step 4/4.</text>
</comment>
<comment type="catalytic activity">
    <reaction evidence="13">
        <text>L-leucine + 2-oxoglutarate = 4-methyl-2-oxopentanoate + L-glutamate</text>
        <dbReference type="Rhea" id="RHEA:18321"/>
        <dbReference type="ChEBI" id="CHEBI:16810"/>
        <dbReference type="ChEBI" id="CHEBI:17865"/>
        <dbReference type="ChEBI" id="CHEBI:29985"/>
        <dbReference type="ChEBI" id="CHEBI:57427"/>
        <dbReference type="EC" id="2.6.1.42"/>
    </reaction>
</comment>
<keyword evidence="10" id="KW-0100">Branched-chain amino acid biosynthesis</keyword>
<evidence type="ECO:0000256" key="5">
    <source>
        <dbReference type="ARBA" id="ARBA00005072"/>
    </source>
</evidence>
<dbReference type="InterPro" id="IPR001544">
    <property type="entry name" value="Aminotrans_IV"/>
</dbReference>
<proteinExistence type="inferred from homology"/>
<evidence type="ECO:0000256" key="10">
    <source>
        <dbReference type="ARBA" id="ARBA00023304"/>
    </source>
</evidence>
<dbReference type="AlphaFoldDB" id="A0A5C8P9U0"/>
<dbReference type="SUPFAM" id="SSF56752">
    <property type="entry name" value="D-aminoacid aminotransferase-like PLP-dependent enzymes"/>
    <property type="match status" value="1"/>
</dbReference>
<dbReference type="GO" id="GO:0008652">
    <property type="term" value="P:amino acid biosynthetic process"/>
    <property type="evidence" value="ECO:0007669"/>
    <property type="project" value="UniProtKB-ARBA"/>
</dbReference>
<dbReference type="Gene3D" id="3.20.10.10">
    <property type="entry name" value="D-amino Acid Aminotransferase, subunit A, domain 2"/>
    <property type="match status" value="1"/>
</dbReference>
<evidence type="ECO:0000256" key="3">
    <source>
        <dbReference type="ARBA" id="ARBA00004824"/>
    </source>
</evidence>
<gene>
    <name evidence="14" type="ORF">FHP25_35060</name>
</gene>
<dbReference type="GO" id="GO:0004084">
    <property type="term" value="F:branched-chain-amino-acid transaminase activity"/>
    <property type="evidence" value="ECO:0007669"/>
    <property type="project" value="UniProtKB-EC"/>
</dbReference>
<dbReference type="EMBL" id="VDUZ01000061">
    <property type="protein sequence ID" value="TXL70349.1"/>
    <property type="molecule type" value="Genomic_DNA"/>
</dbReference>
<comment type="caution">
    <text evidence="14">The sequence shown here is derived from an EMBL/GenBank/DDBJ whole genome shotgun (WGS) entry which is preliminary data.</text>
</comment>
<comment type="function">
    <text evidence="2">Acts on leucine, isoleucine and valine.</text>
</comment>
<dbReference type="InterPro" id="IPR043131">
    <property type="entry name" value="BCAT-like_N"/>
</dbReference>
<dbReference type="InterPro" id="IPR043132">
    <property type="entry name" value="BCAT-like_C"/>
</dbReference>
<evidence type="ECO:0000256" key="11">
    <source>
        <dbReference type="ARBA" id="ARBA00048212"/>
    </source>
</evidence>
<evidence type="ECO:0000256" key="13">
    <source>
        <dbReference type="ARBA" id="ARBA00049229"/>
    </source>
</evidence>
<organism evidence="14 15">
    <name type="scientific">Vineibacter terrae</name>
    <dbReference type="NCBI Taxonomy" id="2586908"/>
    <lineage>
        <taxon>Bacteria</taxon>
        <taxon>Pseudomonadati</taxon>
        <taxon>Pseudomonadota</taxon>
        <taxon>Alphaproteobacteria</taxon>
        <taxon>Hyphomicrobiales</taxon>
        <taxon>Vineibacter</taxon>
    </lineage>
</organism>
<comment type="pathway">
    <text evidence="5">Amino-acid biosynthesis; L-leucine biosynthesis; L-leucine from 3-methyl-2-oxobutanoate: step 4/4.</text>
</comment>
<dbReference type="EC" id="2.6.1.42" evidence="7"/>
<dbReference type="InterPro" id="IPR050571">
    <property type="entry name" value="Class-IV_PLP-Dep_Aminotrnsfr"/>
</dbReference>
<evidence type="ECO:0000256" key="7">
    <source>
        <dbReference type="ARBA" id="ARBA00013053"/>
    </source>
</evidence>
<evidence type="ECO:0000313" key="15">
    <source>
        <dbReference type="Proteomes" id="UP000321638"/>
    </source>
</evidence>
<dbReference type="PANTHER" id="PTHR42743:SF11">
    <property type="entry name" value="AMINODEOXYCHORISMATE LYASE"/>
    <property type="match status" value="1"/>
</dbReference>
<comment type="similarity">
    <text evidence="6">Belongs to the class-IV pyridoxal-phosphate-dependent aminotransferase family.</text>
</comment>
<dbReference type="Proteomes" id="UP000321638">
    <property type="component" value="Unassembled WGS sequence"/>
</dbReference>
<evidence type="ECO:0000256" key="4">
    <source>
        <dbReference type="ARBA" id="ARBA00004931"/>
    </source>
</evidence>
<reference evidence="14 15" key="1">
    <citation type="submission" date="2019-06" db="EMBL/GenBank/DDBJ databases">
        <title>New taxonomy in bacterial strain CC-CFT640, isolated from vineyard.</title>
        <authorList>
            <person name="Lin S.-Y."/>
            <person name="Tsai C.-F."/>
            <person name="Young C.-C."/>
        </authorList>
    </citation>
    <scope>NUCLEOTIDE SEQUENCE [LARGE SCALE GENOMIC DNA]</scope>
    <source>
        <strain evidence="14 15">CC-CFT640</strain>
    </source>
</reference>
<dbReference type="OrthoDB" id="9805628at2"/>
<evidence type="ECO:0000256" key="8">
    <source>
        <dbReference type="ARBA" id="ARBA00014472"/>
    </source>
</evidence>
<comment type="catalytic activity">
    <reaction evidence="12">
        <text>L-isoleucine + 2-oxoglutarate = (S)-3-methyl-2-oxopentanoate + L-glutamate</text>
        <dbReference type="Rhea" id="RHEA:24801"/>
        <dbReference type="ChEBI" id="CHEBI:16810"/>
        <dbReference type="ChEBI" id="CHEBI:29985"/>
        <dbReference type="ChEBI" id="CHEBI:35146"/>
        <dbReference type="ChEBI" id="CHEBI:58045"/>
        <dbReference type="EC" id="2.6.1.42"/>
    </reaction>
</comment>
<keyword evidence="10" id="KW-0028">Amino-acid biosynthesis</keyword>
<evidence type="ECO:0000256" key="12">
    <source>
        <dbReference type="ARBA" id="ARBA00048798"/>
    </source>
</evidence>
<evidence type="ECO:0000313" key="14">
    <source>
        <dbReference type="EMBL" id="TXL70349.1"/>
    </source>
</evidence>
<dbReference type="FunFam" id="3.20.10.10:FF:000002">
    <property type="entry name" value="D-alanine aminotransferase"/>
    <property type="match status" value="1"/>
</dbReference>
<dbReference type="Pfam" id="PF01063">
    <property type="entry name" value="Aminotran_4"/>
    <property type="match status" value="1"/>
</dbReference>
<accession>A0A5C8P9U0</accession>
<evidence type="ECO:0000256" key="9">
    <source>
        <dbReference type="ARBA" id="ARBA00022898"/>
    </source>
</evidence>
<dbReference type="GO" id="GO:0009082">
    <property type="term" value="P:branched-chain amino acid biosynthetic process"/>
    <property type="evidence" value="ECO:0007669"/>
    <property type="project" value="UniProtKB-KW"/>
</dbReference>
<sequence>MILALHNGWASLAQETPTVIPEPSMSALSNTRVAWFNGQFMPEGQVMIPFRDRSWKYGDGAFDMTRTFEGQPFRLKEHIDRFYRSLRYLRIDPGVSPKEMVAISEEIVARNEHLRAAHGDWWVGQRVSRGVDAVGDEGWEHTGPNVVVEVLPLPLKARARHFRDGADVVVPPQRRTAPDMLSPRAKTHNYLNMIVAEQPVKAADPEAWAVLLDVNGNLAEGLGSNIFIVRDGALQTPREKFVLPGVSRQMTMDLAGQLGIACAERDIDLFDAANAEEMFLTSTSLCILPVRSFNGQAVGNGKVPGPITKRLTDAYIATVGCDFVKQYLDRL</sequence>
<comment type="pathway">
    <text evidence="4">Amino-acid biosynthesis; L-valine biosynthesis; L-valine from pyruvate: step 4/4.</text>
</comment>